<sequence length="122" mass="13029">MGQDEDKSMNIAGCGCLLGLLIGFILVVAMVFSGSMIRNLKGILILIPLLGLFCGSVPMMVLSPDKGLRVGAGCICYPLLIYMILAVSLDRGRIAWGWIAFLGVLVLAGIIAGAVRKYRSRQ</sequence>
<comment type="caution">
    <text evidence="2">The sequence shown here is derived from an EMBL/GenBank/DDBJ whole genome shotgun (WGS) entry which is preliminary data.</text>
</comment>
<keyword evidence="1" id="KW-0812">Transmembrane</keyword>
<evidence type="ECO:0000313" key="3">
    <source>
        <dbReference type="Proteomes" id="UP000576225"/>
    </source>
</evidence>
<feature type="transmembrane region" description="Helical" evidence="1">
    <location>
        <begin position="43"/>
        <end position="63"/>
    </location>
</feature>
<evidence type="ECO:0000256" key="1">
    <source>
        <dbReference type="SAM" id="Phobius"/>
    </source>
</evidence>
<keyword evidence="1" id="KW-1133">Transmembrane helix</keyword>
<evidence type="ECO:0000313" key="2">
    <source>
        <dbReference type="EMBL" id="NMD88368.1"/>
    </source>
</evidence>
<organism evidence="2 3">
    <name type="scientific">Victivallis vadensis</name>
    <dbReference type="NCBI Taxonomy" id="172901"/>
    <lineage>
        <taxon>Bacteria</taxon>
        <taxon>Pseudomonadati</taxon>
        <taxon>Lentisphaerota</taxon>
        <taxon>Lentisphaeria</taxon>
        <taxon>Victivallales</taxon>
        <taxon>Victivallaceae</taxon>
        <taxon>Victivallis</taxon>
    </lineage>
</organism>
<dbReference type="AlphaFoldDB" id="A0A848AYP5"/>
<accession>A0A848AYP5</accession>
<reference evidence="2 3" key="1">
    <citation type="submission" date="2020-04" db="EMBL/GenBank/DDBJ databases">
        <authorList>
            <person name="Hitch T.C.A."/>
            <person name="Wylensek D."/>
            <person name="Clavel T."/>
        </authorList>
    </citation>
    <scope>NUCLEOTIDE SEQUENCE [LARGE SCALE GENOMIC DNA]</scope>
    <source>
        <strain evidence="2 3">COR2-253-APC-1A</strain>
    </source>
</reference>
<feature type="transmembrane region" description="Helical" evidence="1">
    <location>
        <begin position="70"/>
        <end position="89"/>
    </location>
</feature>
<feature type="transmembrane region" description="Helical" evidence="1">
    <location>
        <begin position="95"/>
        <end position="115"/>
    </location>
</feature>
<keyword evidence="1" id="KW-0472">Membrane</keyword>
<proteinExistence type="predicted"/>
<name>A0A848AYP5_9BACT</name>
<dbReference type="EMBL" id="JABAEW010000044">
    <property type="protein sequence ID" value="NMD88368.1"/>
    <property type="molecule type" value="Genomic_DNA"/>
</dbReference>
<dbReference type="RefSeq" id="WP_106052548.1">
    <property type="nucleotide sequence ID" value="NZ_JABAEW010000044.1"/>
</dbReference>
<feature type="transmembrane region" description="Helical" evidence="1">
    <location>
        <begin position="12"/>
        <end position="37"/>
    </location>
</feature>
<gene>
    <name evidence="2" type="ORF">HF882_17415</name>
</gene>
<protein>
    <submittedName>
        <fullName evidence="2">Uncharacterized protein</fullName>
    </submittedName>
</protein>
<dbReference type="Proteomes" id="UP000576225">
    <property type="component" value="Unassembled WGS sequence"/>
</dbReference>